<keyword evidence="3" id="KW-0813">Transport</keyword>
<evidence type="ECO:0000256" key="2">
    <source>
        <dbReference type="ARBA" id="ARBA00010593"/>
    </source>
</evidence>
<feature type="transmembrane region" description="Helical" evidence="7">
    <location>
        <begin position="197"/>
        <end position="216"/>
    </location>
</feature>
<dbReference type="InterPro" id="IPR004841">
    <property type="entry name" value="AA-permease/SLC12A_dom"/>
</dbReference>
<dbReference type="EMBL" id="JRHC01000003">
    <property type="protein sequence ID" value="KJF43252.1"/>
    <property type="molecule type" value="Genomic_DNA"/>
</dbReference>
<feature type="transmembrane region" description="Helical" evidence="7">
    <location>
        <begin position="350"/>
        <end position="375"/>
    </location>
</feature>
<dbReference type="Proteomes" id="UP000032544">
    <property type="component" value="Unassembled WGS sequence"/>
</dbReference>
<gene>
    <name evidence="9" type="ORF">LH29_13430</name>
</gene>
<evidence type="ECO:0000256" key="4">
    <source>
        <dbReference type="ARBA" id="ARBA00022692"/>
    </source>
</evidence>
<feature type="transmembrane region" description="Helical" evidence="7">
    <location>
        <begin position="387"/>
        <end position="404"/>
    </location>
</feature>
<dbReference type="FunFam" id="1.20.1740.10:FF:000013">
    <property type="entry name" value="Solute carrier family 12 member"/>
    <property type="match status" value="1"/>
</dbReference>
<reference evidence="9 10" key="1">
    <citation type="submission" date="2014-09" db="EMBL/GenBank/DDBJ databases">
        <title>Draft Genome Sequence of Draconibacterium sp. JN14CK-3.</title>
        <authorList>
            <person name="Dong C."/>
            <person name="Lai Q."/>
            <person name="Shao Z."/>
        </authorList>
    </citation>
    <scope>NUCLEOTIDE SEQUENCE [LARGE SCALE GENOMIC DNA]</scope>
    <source>
        <strain evidence="9 10">JN14CK-3</strain>
    </source>
</reference>
<dbReference type="Pfam" id="PF00324">
    <property type="entry name" value="AA_permease"/>
    <property type="match status" value="1"/>
</dbReference>
<feature type="transmembrane region" description="Helical" evidence="7">
    <location>
        <begin position="269"/>
        <end position="290"/>
    </location>
</feature>
<dbReference type="GO" id="GO:0016020">
    <property type="term" value="C:membrane"/>
    <property type="evidence" value="ECO:0007669"/>
    <property type="project" value="UniProtKB-SubCell"/>
</dbReference>
<name>A0A0D8J8R7_9BACT</name>
<evidence type="ECO:0000256" key="1">
    <source>
        <dbReference type="ARBA" id="ARBA00004141"/>
    </source>
</evidence>
<comment type="similarity">
    <text evidence="2">Belongs to the SLC12A transporter family.</text>
</comment>
<dbReference type="PANTHER" id="PTHR11827">
    <property type="entry name" value="SOLUTE CARRIER FAMILY 12, CATION COTRANSPORTERS"/>
    <property type="match status" value="1"/>
</dbReference>
<comment type="subcellular location">
    <subcellularLocation>
        <location evidence="1">Membrane</location>
        <topology evidence="1">Multi-pass membrane protein</topology>
    </subcellularLocation>
</comment>
<keyword evidence="4 7" id="KW-0812">Transmembrane</keyword>
<feature type="domain" description="Amino acid permease/ SLC12A" evidence="8">
    <location>
        <begin position="13"/>
        <end position="458"/>
    </location>
</feature>
<protein>
    <submittedName>
        <fullName evidence="9">Amino acid permease</fullName>
    </submittedName>
</protein>
<evidence type="ECO:0000256" key="6">
    <source>
        <dbReference type="ARBA" id="ARBA00023136"/>
    </source>
</evidence>
<dbReference type="GO" id="GO:0015377">
    <property type="term" value="F:chloride:monoatomic cation symporter activity"/>
    <property type="evidence" value="ECO:0007669"/>
    <property type="project" value="InterPro"/>
</dbReference>
<dbReference type="STRING" id="1544798.LH29_13430"/>
<feature type="transmembrane region" description="Helical" evidence="7">
    <location>
        <begin position="38"/>
        <end position="63"/>
    </location>
</feature>
<feature type="transmembrane region" description="Helical" evidence="7">
    <location>
        <begin position="410"/>
        <end position="425"/>
    </location>
</feature>
<evidence type="ECO:0000259" key="8">
    <source>
        <dbReference type="Pfam" id="PF00324"/>
    </source>
</evidence>
<proteinExistence type="inferred from homology"/>
<dbReference type="RefSeq" id="WP_045030438.1">
    <property type="nucleotide sequence ID" value="NZ_JRHC01000003.1"/>
</dbReference>
<keyword evidence="5 7" id="KW-1133">Transmembrane helix</keyword>
<feature type="transmembrane region" description="Helical" evidence="7">
    <location>
        <begin position="12"/>
        <end position="32"/>
    </location>
</feature>
<dbReference type="InterPro" id="IPR004842">
    <property type="entry name" value="SLC12A_fam"/>
</dbReference>
<feature type="transmembrane region" description="Helical" evidence="7">
    <location>
        <begin position="75"/>
        <end position="96"/>
    </location>
</feature>
<feature type="transmembrane region" description="Helical" evidence="7">
    <location>
        <begin position="156"/>
        <end position="176"/>
    </location>
</feature>
<accession>A0A0D8J8R7</accession>
<evidence type="ECO:0000256" key="5">
    <source>
        <dbReference type="ARBA" id="ARBA00022989"/>
    </source>
</evidence>
<feature type="transmembrane region" description="Helical" evidence="7">
    <location>
        <begin position="132"/>
        <end position="150"/>
    </location>
</feature>
<dbReference type="OrthoDB" id="3181223at2"/>
<dbReference type="Gene3D" id="1.20.1740.10">
    <property type="entry name" value="Amino acid/polyamine transporter I"/>
    <property type="match status" value="1"/>
</dbReference>
<organism evidence="9 10">
    <name type="scientific">Draconibacterium sediminis</name>
    <dbReference type="NCBI Taxonomy" id="1544798"/>
    <lineage>
        <taxon>Bacteria</taxon>
        <taxon>Pseudomonadati</taxon>
        <taxon>Bacteroidota</taxon>
        <taxon>Bacteroidia</taxon>
        <taxon>Marinilabiliales</taxon>
        <taxon>Prolixibacteraceae</taxon>
        <taxon>Draconibacterium</taxon>
    </lineage>
</organism>
<feature type="transmembrane region" description="Helical" evidence="7">
    <location>
        <begin position="228"/>
        <end position="248"/>
    </location>
</feature>
<evidence type="ECO:0000256" key="7">
    <source>
        <dbReference type="SAM" id="Phobius"/>
    </source>
</evidence>
<dbReference type="AlphaFoldDB" id="A0A0D8J8R7"/>
<keyword evidence="6 7" id="KW-0472">Membrane</keyword>
<evidence type="ECO:0000256" key="3">
    <source>
        <dbReference type="ARBA" id="ARBA00022448"/>
    </source>
</evidence>
<sequence length="738" mass="81955">MTTHSNKFGTAPVFLTAISTILGAILFLRFGYAVGTLGFWGVILIIFLGHLVTIPTALAISEIATNKRVEGGGEYFIISRSFGLNIGATIGIALFFSQAISVAFYVIAFTEAFEFFFNLLADKYDFLLPRQAISLPVMAGLAFLIIKKGANLGVKALYFVVAILFVSIIMFFLGSTEFSQSAHLPFSKDQFRNFENFFVVFAIIFPAFTGMTAGVGLSGDLKNPSKSIPLGTVLATVSGMILYIFIVYKLTMSASIEDLTEHQLIMGKIAIAGSVIVPLGLAASTISSALGSVMVAPRTLQALALDHAFPSKRINRWLSKANAADNEPQNASIVTVAIAFVFVALGDVNAVASIISMFFMVTYGSLCLISFLNHFGASPSYRPTFRSRWYLSLVGFLVSIWVMFKISTSYALLSAGAMTLIYLYINHYHKHRKDFASLFANSLFQLNRKLQVHLQKRKKMVKQNEWRPSAICISDKTTHNNRAFQLLSWISYKYGFGTFLYLIEGYYSSKTVEKADEMLNLMLEESDEENYVYIDTIISPSYTSAIAQAIQIPGVAGMENNMVIFEYNKDKPDNLGRIIENFALVNSGDFDICVLASSPKKMKIQNGIHVWINSFDTENANLMILLSFIILGHPDLKKASIEIFVVCHENEVQQSKQEMKKLVLSGRMPITEKNIKIIQRTDEISTRAIINKTSKDAGLILVGLREEMVKHEKENTFAGYDDLGTILFVHSKEQKAIE</sequence>
<evidence type="ECO:0000313" key="10">
    <source>
        <dbReference type="Proteomes" id="UP000032544"/>
    </source>
</evidence>
<comment type="caution">
    <text evidence="9">The sequence shown here is derived from an EMBL/GenBank/DDBJ whole genome shotgun (WGS) entry which is preliminary data.</text>
</comment>
<keyword evidence="10" id="KW-1185">Reference proteome</keyword>
<evidence type="ECO:0000313" key="9">
    <source>
        <dbReference type="EMBL" id="KJF43252.1"/>
    </source>
</evidence>
<dbReference type="PATRIC" id="fig|1544798.3.peg.2846"/>
<dbReference type="PANTHER" id="PTHR11827:SF72">
    <property type="entry name" value="GH08340P"/>
    <property type="match status" value="1"/>
</dbReference>